<evidence type="ECO:0000313" key="3">
    <source>
        <dbReference type="Proteomes" id="UP000199529"/>
    </source>
</evidence>
<proteinExistence type="inferred from homology"/>
<evidence type="ECO:0000313" key="2">
    <source>
        <dbReference type="EMBL" id="SDW03717.1"/>
    </source>
</evidence>
<dbReference type="AlphaFoldDB" id="A0A1H2Q8Z5"/>
<dbReference type="GO" id="GO:0016301">
    <property type="term" value="F:kinase activity"/>
    <property type="evidence" value="ECO:0007669"/>
    <property type="project" value="UniProtKB-KW"/>
</dbReference>
<dbReference type="OrthoDB" id="3189808at2"/>
<reference evidence="3" key="1">
    <citation type="submission" date="2016-10" db="EMBL/GenBank/DDBJ databases">
        <authorList>
            <person name="Varghese N."/>
            <person name="Submissions S."/>
        </authorList>
    </citation>
    <scope>NUCLEOTIDE SEQUENCE [LARGE SCALE GENOMIC DNA]</scope>
    <source>
        <strain evidence="3">CGMCC 4.3530</strain>
    </source>
</reference>
<dbReference type="Pfam" id="PF00480">
    <property type="entry name" value="ROK"/>
    <property type="match status" value="1"/>
</dbReference>
<dbReference type="Gene3D" id="3.30.420.40">
    <property type="match status" value="2"/>
</dbReference>
<dbReference type="EMBL" id="FNOK01000001">
    <property type="protein sequence ID" value="SDW03717.1"/>
    <property type="molecule type" value="Genomic_DNA"/>
</dbReference>
<name>A0A1H2Q8Z5_9PSEU</name>
<keyword evidence="2" id="KW-0808">Transferase</keyword>
<dbReference type="Proteomes" id="UP000199529">
    <property type="component" value="Unassembled WGS sequence"/>
</dbReference>
<dbReference type="SUPFAM" id="SSF53067">
    <property type="entry name" value="Actin-like ATPase domain"/>
    <property type="match status" value="1"/>
</dbReference>
<protein>
    <submittedName>
        <fullName evidence="2">Sugar kinase of the NBD/HSP70 family, may contain an N-terminal HTH domain</fullName>
    </submittedName>
</protein>
<keyword evidence="3" id="KW-1185">Reference proteome</keyword>
<sequence length="411" mass="42312">MGWEPVRLAVPRTSGRADGNLVHSGLARLIASGAAETRVELVRATGLARSTVNSHLDALIATGVVVERGPVGSGGRGRPAHRLAIAPRAGVVLAADVGVHSTRLAVADLGQDVLAERQVALDIADGPEHSLDVLTKHLHDLLGDSRIARDEVKALVMGLPGPVDPRLGMPVRPPIMPGWDGFPVGDAMAERFGCTASVDNDVNLMALGEARALPPEESPLLFLKIGTGIGGGIVSAGGELHRGSDGAAGDIGHIRVPGADDVVCQCGNVGCVEAVASAEAVIRALRTENGGPQSTEDLARLLRDGDATAVRQVRSAAATIGEVVAMLVHFYNPKRIVLGGLITAAGDDMLAGIRGVVYRRALPLATRNLTLVNSALGRSAGLAGAVVAAIEDVLSPDGIYRLMLDTPQSRG</sequence>
<dbReference type="InterPro" id="IPR036390">
    <property type="entry name" value="WH_DNA-bd_sf"/>
</dbReference>
<dbReference type="PANTHER" id="PTHR18964">
    <property type="entry name" value="ROK (REPRESSOR, ORF, KINASE) FAMILY"/>
    <property type="match status" value="1"/>
</dbReference>
<dbReference type="RefSeq" id="WP_093259896.1">
    <property type="nucleotide sequence ID" value="NZ_FNOK01000001.1"/>
</dbReference>
<dbReference type="InterPro" id="IPR043129">
    <property type="entry name" value="ATPase_NBD"/>
</dbReference>
<keyword evidence="2" id="KW-0418">Kinase</keyword>
<gene>
    <name evidence="2" type="ORF">SAMN05216215_100133</name>
</gene>
<dbReference type="InterPro" id="IPR036388">
    <property type="entry name" value="WH-like_DNA-bd_sf"/>
</dbReference>
<dbReference type="STRING" id="418495.SAMN05216215_100133"/>
<organism evidence="2 3">
    <name type="scientific">Saccharopolyspora shandongensis</name>
    <dbReference type="NCBI Taxonomy" id="418495"/>
    <lineage>
        <taxon>Bacteria</taxon>
        <taxon>Bacillati</taxon>
        <taxon>Actinomycetota</taxon>
        <taxon>Actinomycetes</taxon>
        <taxon>Pseudonocardiales</taxon>
        <taxon>Pseudonocardiaceae</taxon>
        <taxon>Saccharopolyspora</taxon>
    </lineage>
</organism>
<dbReference type="PANTHER" id="PTHR18964:SF173">
    <property type="entry name" value="GLUCOKINASE"/>
    <property type="match status" value="1"/>
</dbReference>
<evidence type="ECO:0000256" key="1">
    <source>
        <dbReference type="ARBA" id="ARBA00006479"/>
    </source>
</evidence>
<accession>A0A1H2Q8Z5</accession>
<dbReference type="InterPro" id="IPR000600">
    <property type="entry name" value="ROK"/>
</dbReference>
<comment type="similarity">
    <text evidence="1">Belongs to the ROK (NagC/XylR) family.</text>
</comment>
<dbReference type="Gene3D" id="1.10.10.10">
    <property type="entry name" value="Winged helix-like DNA-binding domain superfamily/Winged helix DNA-binding domain"/>
    <property type="match status" value="1"/>
</dbReference>
<dbReference type="SUPFAM" id="SSF46785">
    <property type="entry name" value="Winged helix' DNA-binding domain"/>
    <property type="match status" value="1"/>
</dbReference>